<dbReference type="PANTHER" id="PTHR22572">
    <property type="entry name" value="SUGAR-1-PHOSPHATE GUANYL TRANSFERASE"/>
    <property type="match status" value="1"/>
</dbReference>
<dbReference type="Pfam" id="PF00483">
    <property type="entry name" value="NTP_transferase"/>
    <property type="match status" value="1"/>
</dbReference>
<evidence type="ECO:0000313" key="3">
    <source>
        <dbReference type="Proteomes" id="UP000248918"/>
    </source>
</evidence>
<evidence type="ECO:0000313" key="2">
    <source>
        <dbReference type="EMBL" id="RAS23136.1"/>
    </source>
</evidence>
<feature type="domain" description="Nucleotidyl transferase" evidence="1">
    <location>
        <begin position="2"/>
        <end position="227"/>
    </location>
</feature>
<protein>
    <submittedName>
        <fullName evidence="2">Nucleotidyltransferase-like protein</fullName>
    </submittedName>
</protein>
<dbReference type="OrthoDB" id="9788272at2"/>
<sequence length="238" mass="26391">MKAVIMAGGKGTRLQPYTALFPKPLMPLGDMPVIELLLHQLKKAGVTEVFLAVNHLHHLIRAFCGDGSRFGLKLDYSLEDSPLGTAGPLGGLMDKLEGNFIVTNGDLLTTLDLRKLIAAHIEHNATATISVYEREVKIDFGLVQTDVNMNLTGYLEKPVTRHLVSMGLYVLNRDAVSHHIKPDTYFDMPDLMKALVAEGNSVHCHQQADSFWLDIGRPDDYATAQQIFAEKRELFLPV</sequence>
<dbReference type="RefSeq" id="WP_111934052.1">
    <property type="nucleotide sequence ID" value="NZ_CADFFP010000023.1"/>
</dbReference>
<dbReference type="Gene3D" id="3.90.550.10">
    <property type="entry name" value="Spore Coat Polysaccharide Biosynthesis Protein SpsA, Chain A"/>
    <property type="match status" value="1"/>
</dbReference>
<dbReference type="GO" id="GO:0016740">
    <property type="term" value="F:transferase activity"/>
    <property type="evidence" value="ECO:0007669"/>
    <property type="project" value="UniProtKB-KW"/>
</dbReference>
<accession>A0A329BKF3</accession>
<dbReference type="InterPro" id="IPR029044">
    <property type="entry name" value="Nucleotide-diphossugar_trans"/>
</dbReference>
<organism evidence="2 3">
    <name type="scientific">Paraburkholderia bryophila</name>
    <dbReference type="NCBI Taxonomy" id="420952"/>
    <lineage>
        <taxon>Bacteria</taxon>
        <taxon>Pseudomonadati</taxon>
        <taxon>Pseudomonadota</taxon>
        <taxon>Betaproteobacteria</taxon>
        <taxon>Burkholderiales</taxon>
        <taxon>Burkholderiaceae</taxon>
        <taxon>Paraburkholderia</taxon>
    </lineage>
</organism>
<evidence type="ECO:0000259" key="1">
    <source>
        <dbReference type="Pfam" id="PF00483"/>
    </source>
</evidence>
<gene>
    <name evidence="2" type="ORF">BX591_12154</name>
</gene>
<name>A0A329BKF3_9BURK</name>
<dbReference type="InterPro" id="IPR005835">
    <property type="entry name" value="NTP_transferase_dom"/>
</dbReference>
<reference evidence="2 3" key="1">
    <citation type="submission" date="2018-06" db="EMBL/GenBank/DDBJ databases">
        <title>Genomic Encyclopedia of Type Strains, Phase III (KMG-III): the genomes of soil and plant-associated and newly described type strains.</title>
        <authorList>
            <person name="Whitman W."/>
        </authorList>
    </citation>
    <scope>NUCLEOTIDE SEQUENCE [LARGE SCALE GENOMIC DNA]</scope>
    <source>
        <strain evidence="2 3">LMG 23644</strain>
    </source>
</reference>
<proteinExistence type="predicted"/>
<keyword evidence="2" id="KW-0808">Transferase</keyword>
<dbReference type="SUPFAM" id="SSF53448">
    <property type="entry name" value="Nucleotide-diphospho-sugar transferases"/>
    <property type="match status" value="1"/>
</dbReference>
<dbReference type="InterPro" id="IPR050486">
    <property type="entry name" value="Mannose-1P_guanyltransferase"/>
</dbReference>
<dbReference type="AlphaFoldDB" id="A0A329BKF3"/>
<dbReference type="EMBL" id="QLTK01000021">
    <property type="protein sequence ID" value="RAS23136.1"/>
    <property type="molecule type" value="Genomic_DNA"/>
</dbReference>
<comment type="caution">
    <text evidence="2">The sequence shown here is derived from an EMBL/GenBank/DDBJ whole genome shotgun (WGS) entry which is preliminary data.</text>
</comment>
<dbReference type="Proteomes" id="UP000248918">
    <property type="component" value="Unassembled WGS sequence"/>
</dbReference>